<evidence type="ECO:0000313" key="1">
    <source>
        <dbReference type="EMBL" id="CAE0608496.1"/>
    </source>
</evidence>
<evidence type="ECO:0008006" key="2">
    <source>
        <dbReference type="Google" id="ProtNLM"/>
    </source>
</evidence>
<dbReference type="AlphaFoldDB" id="A0A7S3XD94"/>
<dbReference type="EMBL" id="HBIS01002596">
    <property type="protein sequence ID" value="CAE0608496.1"/>
    <property type="molecule type" value="Transcribed_RNA"/>
</dbReference>
<dbReference type="InterPro" id="IPR027417">
    <property type="entry name" value="P-loop_NTPase"/>
</dbReference>
<name>A0A7S3XD94_9CHLO</name>
<protein>
    <recommendedName>
        <fullName evidence="2">AAA domain-containing protein</fullName>
    </recommendedName>
</protein>
<sequence length="401" mass="45349">MPVHRSYAFVNNRGGTGKSFCLYQTAAAYAKANPDKKVLIMDCSSHGDVSQYLLGGTQEPLHDDPPASTAGSQVKYTIPFDKTMAGLLVKLLTEDRSHLSILERMSLLFIQQQNVTVPNHAVRVSEYSQDVQNIPENIYLCAGGKDLAFGGTCRVLFEERRPSTCSELANLTQEDQWINLGKALQDAINRLDNHWVVFFDTDAELRERSASYIALVAAERYITLFTDNWADYLRTHHDPVNALLPTLYFLRQKTEIGKICMVLFNRVEKYNQETSNLVDANGRESRTLPFSPVQASKRQIEEISDHLFKKCWASLEMDCKRFFEDSRSVQTATDFINKYISAFCKFPAIPTQISTVLGIPFACIDPKKHYRSENNTANIGPAGIETMRVIREILDAVVQRL</sequence>
<accession>A0A7S3XD94</accession>
<gene>
    <name evidence="1" type="ORF">PSAL00342_LOCUS2313</name>
</gene>
<reference evidence="1" key="1">
    <citation type="submission" date="2021-01" db="EMBL/GenBank/DDBJ databases">
        <authorList>
            <person name="Corre E."/>
            <person name="Pelletier E."/>
            <person name="Niang G."/>
            <person name="Scheremetjew M."/>
            <person name="Finn R."/>
            <person name="Kale V."/>
            <person name="Holt S."/>
            <person name="Cochrane G."/>
            <person name="Meng A."/>
            <person name="Brown T."/>
            <person name="Cohen L."/>
        </authorList>
    </citation>
    <scope>NUCLEOTIDE SEQUENCE</scope>
    <source>
        <strain evidence="1">CCMP1897</strain>
    </source>
</reference>
<organism evidence="1">
    <name type="scientific">Picocystis salinarum</name>
    <dbReference type="NCBI Taxonomy" id="88271"/>
    <lineage>
        <taxon>Eukaryota</taxon>
        <taxon>Viridiplantae</taxon>
        <taxon>Chlorophyta</taxon>
        <taxon>Picocystophyceae</taxon>
        <taxon>Picocystales</taxon>
        <taxon>Picocystaceae</taxon>
        <taxon>Picocystis</taxon>
    </lineage>
</organism>
<dbReference type="Gene3D" id="3.40.50.300">
    <property type="entry name" value="P-loop containing nucleotide triphosphate hydrolases"/>
    <property type="match status" value="1"/>
</dbReference>
<proteinExistence type="predicted"/>
<dbReference type="SUPFAM" id="SSF52540">
    <property type="entry name" value="P-loop containing nucleoside triphosphate hydrolases"/>
    <property type="match status" value="1"/>
</dbReference>